<evidence type="ECO:0000259" key="3">
    <source>
        <dbReference type="Pfam" id="PF00041"/>
    </source>
</evidence>
<feature type="compositionally biased region" description="Polar residues" evidence="1">
    <location>
        <begin position="176"/>
        <end position="204"/>
    </location>
</feature>
<name>A0ABR4Q722_9CEST</name>
<evidence type="ECO:0000256" key="1">
    <source>
        <dbReference type="SAM" id="MobiDB-lite"/>
    </source>
</evidence>
<dbReference type="InterPro" id="IPR003961">
    <property type="entry name" value="FN3_dom"/>
</dbReference>
<feature type="transmembrane region" description="Helical" evidence="2">
    <location>
        <begin position="34"/>
        <end position="55"/>
    </location>
</feature>
<proteinExistence type="predicted"/>
<dbReference type="SUPFAM" id="SSF49265">
    <property type="entry name" value="Fibronectin type III"/>
    <property type="match status" value="1"/>
</dbReference>
<evidence type="ECO:0000313" key="4">
    <source>
        <dbReference type="EMBL" id="KAL5105343.1"/>
    </source>
</evidence>
<evidence type="ECO:0000256" key="2">
    <source>
        <dbReference type="SAM" id="Phobius"/>
    </source>
</evidence>
<gene>
    <name evidence="4" type="ORF">TcWFU_000827</name>
</gene>
<feature type="domain" description="Fibronectin type-III" evidence="3">
    <location>
        <begin position="219"/>
        <end position="288"/>
    </location>
</feature>
<comment type="caution">
    <text evidence="4">The sequence shown here is derived from an EMBL/GenBank/DDBJ whole genome shotgun (WGS) entry which is preliminary data.</text>
</comment>
<dbReference type="CDD" id="cd00063">
    <property type="entry name" value="FN3"/>
    <property type="match status" value="1"/>
</dbReference>
<dbReference type="EMBL" id="JAKROA010000008">
    <property type="protein sequence ID" value="KAL5105343.1"/>
    <property type="molecule type" value="Genomic_DNA"/>
</dbReference>
<sequence>MKFERTCTLIVTSPVRSGFTSPHKEYRMLHIRTAFFSVLLALLIYMHTSICAVIGHKGFQITTEIISPTRVRLSWKSESEVEGNKASRFRVFCSSPNSAPVEAIVTTTMVEMDTFTPGVEYTCEVHPVWDNLFEGIEVISADPGISQPFVMEFKEQRASIVEKVKDEENKEYRGGNNESEIQTTGKESSESKNITEGSGNLTTTMLDGQVPEVTAAPKVHAEATSGQIARVMWEPVEENGLIASRYRVICQTEDPLQQPVKIASTKQTEVEMSSFEPGLEYICSVYAIWDNMAPGVEVVSISPGVSSAFKMPKGGEWGIHLQ</sequence>
<keyword evidence="2" id="KW-1133">Transmembrane helix</keyword>
<keyword evidence="2" id="KW-0812">Transmembrane</keyword>
<dbReference type="InterPro" id="IPR036116">
    <property type="entry name" value="FN3_sf"/>
</dbReference>
<feature type="region of interest" description="Disordered" evidence="1">
    <location>
        <begin position="168"/>
        <end position="204"/>
    </location>
</feature>
<accession>A0ABR4Q722</accession>
<organism evidence="4 5">
    <name type="scientific">Taenia crassiceps</name>
    <dbReference type="NCBI Taxonomy" id="6207"/>
    <lineage>
        <taxon>Eukaryota</taxon>
        <taxon>Metazoa</taxon>
        <taxon>Spiralia</taxon>
        <taxon>Lophotrochozoa</taxon>
        <taxon>Platyhelminthes</taxon>
        <taxon>Cestoda</taxon>
        <taxon>Eucestoda</taxon>
        <taxon>Cyclophyllidea</taxon>
        <taxon>Taeniidae</taxon>
        <taxon>Taenia</taxon>
    </lineage>
</organism>
<keyword evidence="5" id="KW-1185">Reference proteome</keyword>
<keyword evidence="2" id="KW-0472">Membrane</keyword>
<dbReference type="Proteomes" id="UP001651158">
    <property type="component" value="Unassembled WGS sequence"/>
</dbReference>
<evidence type="ECO:0000313" key="5">
    <source>
        <dbReference type="Proteomes" id="UP001651158"/>
    </source>
</evidence>
<dbReference type="Gene3D" id="2.60.40.10">
    <property type="entry name" value="Immunoglobulins"/>
    <property type="match status" value="2"/>
</dbReference>
<dbReference type="Pfam" id="PF00041">
    <property type="entry name" value="fn3"/>
    <property type="match status" value="1"/>
</dbReference>
<reference evidence="4 5" key="1">
    <citation type="journal article" date="2022" name="Front. Cell. Infect. Microbiol.">
        <title>The Genomes of Two Strains of Taenia crassiceps the Animal Model for the Study of Human Cysticercosis.</title>
        <authorList>
            <person name="Bobes R.J."/>
            <person name="Estrada K."/>
            <person name="Rios-Valencia D.G."/>
            <person name="Calderon-Gallegos A."/>
            <person name="de la Torre P."/>
            <person name="Carrero J.C."/>
            <person name="Sanchez-Flores A."/>
            <person name="Laclette J.P."/>
        </authorList>
    </citation>
    <scope>NUCLEOTIDE SEQUENCE [LARGE SCALE GENOMIC DNA]</scope>
    <source>
        <strain evidence="4">WFUcys</strain>
    </source>
</reference>
<dbReference type="InterPro" id="IPR013783">
    <property type="entry name" value="Ig-like_fold"/>
</dbReference>
<protein>
    <recommendedName>
        <fullName evidence="3">Fibronectin type-III domain-containing protein</fullName>
    </recommendedName>
</protein>